<accession>A0AAN7V957</accession>
<protein>
    <recommendedName>
        <fullName evidence="10">Hexosyltransferase</fullName>
        <ecNumber evidence="10">2.4.1.-</ecNumber>
    </recommendedName>
</protein>
<evidence type="ECO:0000256" key="6">
    <source>
        <dbReference type="ARBA" id="ARBA00022968"/>
    </source>
</evidence>
<evidence type="ECO:0000256" key="8">
    <source>
        <dbReference type="ARBA" id="ARBA00023034"/>
    </source>
</evidence>
<keyword evidence="12" id="KW-1185">Reference proteome</keyword>
<dbReference type="GO" id="GO:0016758">
    <property type="term" value="F:hexosyltransferase activity"/>
    <property type="evidence" value="ECO:0007669"/>
    <property type="project" value="InterPro"/>
</dbReference>
<keyword evidence="7" id="KW-1133">Transmembrane helix</keyword>
<name>A0AAN7V957_9COLE</name>
<evidence type="ECO:0000256" key="9">
    <source>
        <dbReference type="ARBA" id="ARBA00023136"/>
    </source>
</evidence>
<dbReference type="GO" id="GO:0000139">
    <property type="term" value="C:Golgi membrane"/>
    <property type="evidence" value="ECO:0007669"/>
    <property type="project" value="UniProtKB-SubCell"/>
</dbReference>
<evidence type="ECO:0000256" key="2">
    <source>
        <dbReference type="ARBA" id="ARBA00008661"/>
    </source>
</evidence>
<keyword evidence="4" id="KW-0808">Transferase</keyword>
<evidence type="ECO:0000256" key="10">
    <source>
        <dbReference type="RuleBase" id="RU363063"/>
    </source>
</evidence>
<evidence type="ECO:0000256" key="4">
    <source>
        <dbReference type="ARBA" id="ARBA00022679"/>
    </source>
</evidence>
<dbReference type="Pfam" id="PF01762">
    <property type="entry name" value="Galactosyl_T"/>
    <property type="match status" value="1"/>
</dbReference>
<keyword evidence="9" id="KW-0472">Membrane</keyword>
<dbReference type="InterPro" id="IPR002659">
    <property type="entry name" value="Glyco_trans_31"/>
</dbReference>
<sequence>MRRAFPTDALKKFDIRRIFLLGLAPTDKYTKQAAIVDEERRFGDLLQGNFIEAYRNLTYKHLMGIQWAAANCQRVKYVIKMDDDIVVNFYKLVDLLHTLRLPRKLLAGYILSGMAPVREPANKWYIRLDEYKYPSYPTFLSGWFYITNPITVQSLVKESSKVPYFWVDDVYITGLLAQKCRVQHYNIGNYFTVHSEFLECCLRDIKKFRYDCDIIIGPNGGDNNLFYKFNDAASECYYRKCLKRSRSLNQTCVGEVKRTLGRGNSIINSYQLG</sequence>
<dbReference type="GO" id="GO:0006493">
    <property type="term" value="P:protein O-linked glycosylation"/>
    <property type="evidence" value="ECO:0007669"/>
    <property type="project" value="TreeGrafter"/>
</dbReference>
<gene>
    <name evidence="11" type="ORF">RI129_007117</name>
</gene>
<evidence type="ECO:0000256" key="3">
    <source>
        <dbReference type="ARBA" id="ARBA00022676"/>
    </source>
</evidence>
<organism evidence="11 12">
    <name type="scientific">Pyrocoelia pectoralis</name>
    <dbReference type="NCBI Taxonomy" id="417401"/>
    <lineage>
        <taxon>Eukaryota</taxon>
        <taxon>Metazoa</taxon>
        <taxon>Ecdysozoa</taxon>
        <taxon>Arthropoda</taxon>
        <taxon>Hexapoda</taxon>
        <taxon>Insecta</taxon>
        <taxon>Pterygota</taxon>
        <taxon>Neoptera</taxon>
        <taxon>Endopterygota</taxon>
        <taxon>Coleoptera</taxon>
        <taxon>Polyphaga</taxon>
        <taxon>Elateriformia</taxon>
        <taxon>Elateroidea</taxon>
        <taxon>Lampyridae</taxon>
        <taxon>Lampyrinae</taxon>
        <taxon>Pyrocoelia</taxon>
    </lineage>
</organism>
<comment type="caution">
    <text evidence="11">The sequence shown here is derived from an EMBL/GenBank/DDBJ whole genome shotgun (WGS) entry which is preliminary data.</text>
</comment>
<dbReference type="AlphaFoldDB" id="A0AAN7V957"/>
<keyword evidence="6" id="KW-0735">Signal-anchor</keyword>
<proteinExistence type="inferred from homology"/>
<keyword evidence="3 10" id="KW-0328">Glycosyltransferase</keyword>
<evidence type="ECO:0000256" key="5">
    <source>
        <dbReference type="ARBA" id="ARBA00022692"/>
    </source>
</evidence>
<comment type="subcellular location">
    <subcellularLocation>
        <location evidence="1 10">Golgi apparatus membrane</location>
        <topology evidence="1 10">Single-pass type II membrane protein</topology>
    </subcellularLocation>
</comment>
<comment type="similarity">
    <text evidence="2 10">Belongs to the glycosyltransferase 31 family.</text>
</comment>
<keyword evidence="5" id="KW-0812">Transmembrane</keyword>
<dbReference type="EMBL" id="JAVRBK010000005">
    <property type="protein sequence ID" value="KAK5643272.1"/>
    <property type="molecule type" value="Genomic_DNA"/>
</dbReference>
<dbReference type="PANTHER" id="PTHR11214">
    <property type="entry name" value="BETA-1,3-N-ACETYLGLUCOSAMINYLTRANSFERASE"/>
    <property type="match status" value="1"/>
</dbReference>
<evidence type="ECO:0000256" key="7">
    <source>
        <dbReference type="ARBA" id="ARBA00022989"/>
    </source>
</evidence>
<dbReference type="EC" id="2.4.1.-" evidence="10"/>
<reference evidence="11 12" key="1">
    <citation type="journal article" date="2024" name="Insects">
        <title>An Improved Chromosome-Level Genome Assembly of the Firefly Pyrocoelia pectoralis.</title>
        <authorList>
            <person name="Fu X."/>
            <person name="Meyer-Rochow V.B."/>
            <person name="Ballantyne L."/>
            <person name="Zhu X."/>
        </authorList>
    </citation>
    <scope>NUCLEOTIDE SEQUENCE [LARGE SCALE GENOMIC DNA]</scope>
    <source>
        <strain evidence="11">XCY_ONT2</strain>
    </source>
</reference>
<dbReference type="Gene3D" id="3.90.550.50">
    <property type="match status" value="1"/>
</dbReference>
<evidence type="ECO:0000313" key="12">
    <source>
        <dbReference type="Proteomes" id="UP001329430"/>
    </source>
</evidence>
<keyword evidence="8 10" id="KW-0333">Golgi apparatus</keyword>
<evidence type="ECO:0000256" key="1">
    <source>
        <dbReference type="ARBA" id="ARBA00004323"/>
    </source>
</evidence>
<evidence type="ECO:0000313" key="11">
    <source>
        <dbReference type="EMBL" id="KAK5643272.1"/>
    </source>
</evidence>
<dbReference type="PANTHER" id="PTHR11214:SF235">
    <property type="entry name" value="HEXOSYLTRANSFERASE"/>
    <property type="match status" value="1"/>
</dbReference>
<dbReference type="Proteomes" id="UP001329430">
    <property type="component" value="Chromosome 5"/>
</dbReference>